<evidence type="ECO:0000313" key="11">
    <source>
        <dbReference type="EMBL" id="KAI3833281.1"/>
    </source>
</evidence>
<keyword evidence="6 9" id="KW-0326">Glycosidase</keyword>
<evidence type="ECO:0008006" key="13">
    <source>
        <dbReference type="Google" id="ProtNLM"/>
    </source>
</evidence>
<accession>A0AAD4RV24</accession>
<dbReference type="InterPro" id="IPR006626">
    <property type="entry name" value="PbH1"/>
</dbReference>
<comment type="similarity">
    <text evidence="2 9">Belongs to the glycosyl hydrolase 28 family.</text>
</comment>
<keyword evidence="7" id="KW-0961">Cell wall biogenesis/degradation</keyword>
<dbReference type="Gene3D" id="2.160.20.10">
    <property type="entry name" value="Single-stranded right-handed beta-helix, Pectin lyase-like"/>
    <property type="match status" value="1"/>
</dbReference>
<dbReference type="Pfam" id="PF00295">
    <property type="entry name" value="Glyco_hydro_28"/>
    <property type="match status" value="1"/>
</dbReference>
<dbReference type="Proteomes" id="UP001202328">
    <property type="component" value="Unassembled WGS sequence"/>
</dbReference>
<dbReference type="GO" id="GO:0005975">
    <property type="term" value="P:carbohydrate metabolic process"/>
    <property type="evidence" value="ECO:0007669"/>
    <property type="project" value="InterPro"/>
</dbReference>
<evidence type="ECO:0000256" key="6">
    <source>
        <dbReference type="ARBA" id="ARBA00023295"/>
    </source>
</evidence>
<evidence type="ECO:0000256" key="2">
    <source>
        <dbReference type="ARBA" id="ARBA00008834"/>
    </source>
</evidence>
<dbReference type="InterPro" id="IPR012334">
    <property type="entry name" value="Pectin_lyas_fold"/>
</dbReference>
<keyword evidence="5 9" id="KW-0378">Hydrolase</keyword>
<organism evidence="11 12">
    <name type="scientific">Papaver atlanticum</name>
    <dbReference type="NCBI Taxonomy" id="357466"/>
    <lineage>
        <taxon>Eukaryota</taxon>
        <taxon>Viridiplantae</taxon>
        <taxon>Streptophyta</taxon>
        <taxon>Embryophyta</taxon>
        <taxon>Tracheophyta</taxon>
        <taxon>Spermatophyta</taxon>
        <taxon>Magnoliopsida</taxon>
        <taxon>Ranunculales</taxon>
        <taxon>Papaveraceae</taxon>
        <taxon>Papaveroideae</taxon>
        <taxon>Papaver</taxon>
    </lineage>
</organism>
<feature type="chain" id="PRO_5042293339" description="Polygalacturonase" evidence="10">
    <location>
        <begin position="28"/>
        <end position="467"/>
    </location>
</feature>
<dbReference type="FunFam" id="2.160.20.10:FF:000012">
    <property type="entry name" value="Polygalacturonase At1g48100 family"/>
    <property type="match status" value="1"/>
</dbReference>
<comment type="subcellular location">
    <subcellularLocation>
        <location evidence="1">Secreted</location>
        <location evidence="1">Cell wall</location>
    </subcellularLocation>
</comment>
<feature type="signal peptide" evidence="10">
    <location>
        <begin position="1"/>
        <end position="27"/>
    </location>
</feature>
<feature type="active site" evidence="8">
    <location>
        <position position="297"/>
    </location>
</feature>
<evidence type="ECO:0000256" key="9">
    <source>
        <dbReference type="RuleBase" id="RU361169"/>
    </source>
</evidence>
<dbReference type="GO" id="GO:0071555">
    <property type="term" value="P:cell wall organization"/>
    <property type="evidence" value="ECO:0007669"/>
    <property type="project" value="UniProtKB-KW"/>
</dbReference>
<evidence type="ECO:0000256" key="5">
    <source>
        <dbReference type="ARBA" id="ARBA00022801"/>
    </source>
</evidence>
<evidence type="ECO:0000256" key="4">
    <source>
        <dbReference type="ARBA" id="ARBA00022525"/>
    </source>
</evidence>
<reference evidence="11" key="1">
    <citation type="submission" date="2022-04" db="EMBL/GenBank/DDBJ databases">
        <title>A functionally conserved STORR gene fusion in Papaver species that diverged 16.8 million years ago.</title>
        <authorList>
            <person name="Catania T."/>
        </authorList>
    </citation>
    <scope>NUCLEOTIDE SEQUENCE</scope>
    <source>
        <strain evidence="11">S-188037</strain>
    </source>
</reference>
<dbReference type="InterPro" id="IPR011050">
    <property type="entry name" value="Pectin_lyase_fold/virulence"/>
</dbReference>
<evidence type="ECO:0000256" key="8">
    <source>
        <dbReference type="PROSITE-ProRule" id="PRU10052"/>
    </source>
</evidence>
<dbReference type="AlphaFoldDB" id="A0AAD4RV24"/>
<dbReference type="PROSITE" id="PS00502">
    <property type="entry name" value="POLYGALACTURONASE"/>
    <property type="match status" value="1"/>
</dbReference>
<comment type="caution">
    <text evidence="11">The sequence shown here is derived from an EMBL/GenBank/DDBJ whole genome shotgun (WGS) entry which is preliminary data.</text>
</comment>
<dbReference type="SUPFAM" id="SSF51126">
    <property type="entry name" value="Pectin lyase-like"/>
    <property type="match status" value="1"/>
</dbReference>
<dbReference type="EMBL" id="JAJJMB010017971">
    <property type="protein sequence ID" value="KAI3833281.1"/>
    <property type="molecule type" value="Genomic_DNA"/>
</dbReference>
<proteinExistence type="inferred from homology"/>
<evidence type="ECO:0000256" key="1">
    <source>
        <dbReference type="ARBA" id="ARBA00004191"/>
    </source>
</evidence>
<evidence type="ECO:0000256" key="7">
    <source>
        <dbReference type="ARBA" id="ARBA00023316"/>
    </source>
</evidence>
<dbReference type="GO" id="GO:0004650">
    <property type="term" value="F:polygalacturonase activity"/>
    <property type="evidence" value="ECO:0007669"/>
    <property type="project" value="InterPro"/>
</dbReference>
<dbReference type="InterPro" id="IPR000743">
    <property type="entry name" value="Glyco_hydro_28"/>
</dbReference>
<keyword evidence="10" id="KW-0732">Signal</keyword>
<name>A0AAD4RV24_9MAGN</name>
<keyword evidence="12" id="KW-1185">Reference proteome</keyword>
<sequence length="467" mass="51496">MGFSGGLSFVLVIRMAILFLASKSAEGGTQFVRKVFNVKSSKHESHDASHFYFNTLPNNGKHSVSKPRPRIFNVRYFGAVGDGWNDDTAAFTMAWKAACEVESGVVLAPEGYIFMVNPTTFYGPCKPGLTFQVDGVLMPPDGPYFWPKSVSMGQWLVFFQVDRMTLTGDGIIEGNGEKWWELPCKPHGGPNGTTLPGPCDSPALFMFFWSSNLHVSNLHIRNSPQFHMKFDNCTEVVIQNISLDSPALSPNTDGIHIEQTKSVGIYDTNIANGDDCISIGAGCTDVDIKNITCTHSHGISIGSLGAEQNRQACVSNITVRNVYMKDSDNGVRIKTWQGGSGSVSGVTFRDIEMDNVRNCIIVDQYYCLAEECQNKTSAVFINDVSYINIKGTYDVITKPVHFACSDTVPCMNITISEVNLLPSEGKSELDPFCWNVYGRLETETEPRIRCLQEGEPDSVSERFRGVC</sequence>
<evidence type="ECO:0000256" key="10">
    <source>
        <dbReference type="SAM" id="SignalP"/>
    </source>
</evidence>
<keyword evidence="4" id="KW-0964">Secreted</keyword>
<dbReference type="SMART" id="SM00710">
    <property type="entry name" value="PbH1"/>
    <property type="match status" value="4"/>
</dbReference>
<keyword evidence="3" id="KW-0134">Cell wall</keyword>
<dbReference type="PANTHER" id="PTHR31375">
    <property type="match status" value="1"/>
</dbReference>
<gene>
    <name evidence="11" type="ORF">MKW98_006380</name>
</gene>
<evidence type="ECO:0000256" key="3">
    <source>
        <dbReference type="ARBA" id="ARBA00022512"/>
    </source>
</evidence>
<protein>
    <recommendedName>
        <fullName evidence="13">Polygalacturonase</fullName>
    </recommendedName>
</protein>
<evidence type="ECO:0000313" key="12">
    <source>
        <dbReference type="Proteomes" id="UP001202328"/>
    </source>
</evidence>